<dbReference type="Pfam" id="PF13359">
    <property type="entry name" value="DDE_Tnp_4"/>
    <property type="match status" value="1"/>
</dbReference>
<dbReference type="Proteomes" id="UP001159042">
    <property type="component" value="Unassembled WGS sequence"/>
</dbReference>
<feature type="non-terminal residue" evidence="4">
    <location>
        <position position="1"/>
    </location>
</feature>
<evidence type="ECO:0000256" key="2">
    <source>
        <dbReference type="ARBA" id="ARBA00022723"/>
    </source>
</evidence>
<sequence>EHLLQLTEALRIPQIIRTNDRHVSTGLEGLCICLRRLVYPNRLTDLEPLFGLSAKHLSDIANTVVRHIYLHFHHPLTNLRNLPWLNYNKLQQYSQAIADKNAPLRNCWEFIDGTARPICRPSHRQQNFFSGHKRVHCLKYQSVVVPDGIIYYCSLMGPYEGRRHDVGIFRDSNLYTQLEQNCRFPNNENFVLYGDPAYAKTYCSTTRINTRMNTVRQAVEWEFRKIVSEFAFLDFKKNQKLLLQNLDEMYISATILTNCHTCLYGSQASQYFNVVPPTLQQYLH</sequence>
<organism evidence="4 5">
    <name type="scientific">Exocentrus adspersus</name>
    <dbReference type="NCBI Taxonomy" id="1586481"/>
    <lineage>
        <taxon>Eukaryota</taxon>
        <taxon>Metazoa</taxon>
        <taxon>Ecdysozoa</taxon>
        <taxon>Arthropoda</taxon>
        <taxon>Hexapoda</taxon>
        <taxon>Insecta</taxon>
        <taxon>Pterygota</taxon>
        <taxon>Neoptera</taxon>
        <taxon>Endopterygota</taxon>
        <taxon>Coleoptera</taxon>
        <taxon>Polyphaga</taxon>
        <taxon>Cucujiformia</taxon>
        <taxon>Chrysomeloidea</taxon>
        <taxon>Cerambycidae</taxon>
        <taxon>Lamiinae</taxon>
        <taxon>Acanthocinini</taxon>
        <taxon>Exocentrus</taxon>
    </lineage>
</organism>
<dbReference type="AlphaFoldDB" id="A0AAV8VRS9"/>
<reference evidence="4 5" key="1">
    <citation type="journal article" date="2023" name="Insect Mol. Biol.">
        <title>Genome sequencing provides insights into the evolution of gene families encoding plant cell wall-degrading enzymes in longhorned beetles.</title>
        <authorList>
            <person name="Shin N.R."/>
            <person name="Okamura Y."/>
            <person name="Kirsch R."/>
            <person name="Pauchet Y."/>
        </authorList>
    </citation>
    <scope>NUCLEOTIDE SEQUENCE [LARGE SCALE GENOMIC DNA]</scope>
    <source>
        <strain evidence="4">EAD_L_NR</strain>
    </source>
</reference>
<evidence type="ECO:0000256" key="1">
    <source>
        <dbReference type="ARBA" id="ARBA00001968"/>
    </source>
</evidence>
<dbReference type="PANTHER" id="PTHR34615:SF1">
    <property type="entry name" value="PX DOMAIN-CONTAINING PROTEIN"/>
    <property type="match status" value="1"/>
</dbReference>
<comment type="caution">
    <text evidence="4">The sequence shown here is derived from an EMBL/GenBank/DDBJ whole genome shotgun (WGS) entry which is preliminary data.</text>
</comment>
<keyword evidence="5" id="KW-1185">Reference proteome</keyword>
<accession>A0AAV8VRS9</accession>
<evidence type="ECO:0000313" key="5">
    <source>
        <dbReference type="Proteomes" id="UP001159042"/>
    </source>
</evidence>
<name>A0AAV8VRS9_9CUCU</name>
<evidence type="ECO:0000259" key="3">
    <source>
        <dbReference type="Pfam" id="PF13359"/>
    </source>
</evidence>
<dbReference type="GO" id="GO:0046872">
    <property type="term" value="F:metal ion binding"/>
    <property type="evidence" value="ECO:0007669"/>
    <property type="project" value="UniProtKB-KW"/>
</dbReference>
<dbReference type="EMBL" id="JANEYG010000038">
    <property type="protein sequence ID" value="KAJ8916944.1"/>
    <property type="molecule type" value="Genomic_DNA"/>
</dbReference>
<evidence type="ECO:0000313" key="4">
    <source>
        <dbReference type="EMBL" id="KAJ8916944.1"/>
    </source>
</evidence>
<gene>
    <name evidence="4" type="ORF">NQ315_013416</name>
</gene>
<proteinExistence type="predicted"/>
<feature type="domain" description="DDE Tnp4" evidence="3">
    <location>
        <begin position="111"/>
        <end position="258"/>
    </location>
</feature>
<dbReference type="InterPro" id="IPR027806">
    <property type="entry name" value="HARBI1_dom"/>
</dbReference>
<comment type="cofactor">
    <cofactor evidence="1">
        <name>a divalent metal cation</name>
        <dbReference type="ChEBI" id="CHEBI:60240"/>
    </cofactor>
</comment>
<keyword evidence="2" id="KW-0479">Metal-binding</keyword>
<dbReference type="PANTHER" id="PTHR34615">
    <property type="entry name" value="PX DOMAIN-CONTAINING PROTEIN"/>
    <property type="match status" value="1"/>
</dbReference>
<protein>
    <recommendedName>
        <fullName evidence="3">DDE Tnp4 domain-containing protein</fullName>
    </recommendedName>
</protein>